<dbReference type="InterPro" id="IPR006442">
    <property type="entry name" value="Antitoxin_Phd/YefM"/>
</dbReference>
<evidence type="ECO:0000313" key="6">
    <source>
        <dbReference type="Proteomes" id="UP000284163"/>
    </source>
</evidence>
<comment type="similarity">
    <text evidence="1 2">Belongs to the phD/YefM antitoxin family.</text>
</comment>
<reference evidence="3 5" key="1">
    <citation type="journal article" date="2017" name="ISME J.">
        <title>Unveiling bifidobacterial biogeography across the mammalian branch of the tree of life.</title>
        <authorList>
            <person name="Milani C."/>
            <person name="Mangifesta M."/>
            <person name="Mancabelli L."/>
            <person name="Lugli G.A."/>
            <person name="James K."/>
            <person name="Duranti S."/>
            <person name="Turroni F."/>
            <person name="Ferrario C."/>
            <person name="Ossiprandi M.C."/>
            <person name="van Sinderen D."/>
            <person name="Ventura M."/>
        </authorList>
    </citation>
    <scope>NUCLEOTIDE SEQUENCE [LARGE SCALE GENOMIC DNA]</scope>
    <source>
        <strain evidence="3 5">1E</strain>
    </source>
</reference>
<dbReference type="Gene3D" id="3.40.1620.10">
    <property type="entry name" value="YefM-like domain"/>
    <property type="match status" value="1"/>
</dbReference>
<protein>
    <recommendedName>
        <fullName evidence="2">Antitoxin</fullName>
    </recommendedName>
</protein>
<dbReference type="RefSeq" id="WP_004220954.1">
    <property type="nucleotide sequence ID" value="NZ_BCXY01000021.1"/>
</dbReference>
<evidence type="ECO:0000313" key="5">
    <source>
        <dbReference type="Proteomes" id="UP000216789"/>
    </source>
</evidence>
<dbReference type="AlphaFoldDB" id="A0A267WKS3"/>
<dbReference type="Proteomes" id="UP000216789">
    <property type="component" value="Unassembled WGS sequence"/>
</dbReference>
<dbReference type="GeneID" id="45600217"/>
<dbReference type="NCBIfam" id="TIGR01552">
    <property type="entry name" value="phd_fam"/>
    <property type="match status" value="1"/>
</dbReference>
<comment type="function">
    <text evidence="2">Antitoxin component of a type II toxin-antitoxin (TA) system.</text>
</comment>
<reference evidence="4 6" key="2">
    <citation type="submission" date="2018-08" db="EMBL/GenBank/DDBJ databases">
        <title>A genome reference for cultivated species of the human gut microbiota.</title>
        <authorList>
            <person name="Zou Y."/>
            <person name="Xue W."/>
            <person name="Luo G."/>
        </authorList>
    </citation>
    <scope>NUCLEOTIDE SEQUENCE [LARGE SCALE GENOMIC DNA]</scope>
    <source>
        <strain evidence="4 6">CF01-1</strain>
    </source>
</reference>
<dbReference type="EMBL" id="MNLB01000007">
    <property type="protein sequence ID" value="PAC73208.1"/>
    <property type="molecule type" value="Genomic_DNA"/>
</dbReference>
<dbReference type="PANTHER" id="PTHR33713:SF10">
    <property type="entry name" value="ANTITOXIN YAFN"/>
    <property type="match status" value="1"/>
</dbReference>
<dbReference type="SUPFAM" id="SSF143120">
    <property type="entry name" value="YefM-like"/>
    <property type="match status" value="1"/>
</dbReference>
<proteinExistence type="inferred from homology"/>
<organism evidence="3 5">
    <name type="scientific">Bifidobacterium pseudocatenulatum</name>
    <dbReference type="NCBI Taxonomy" id="28026"/>
    <lineage>
        <taxon>Bacteria</taxon>
        <taxon>Bacillati</taxon>
        <taxon>Actinomycetota</taxon>
        <taxon>Actinomycetes</taxon>
        <taxon>Bifidobacteriales</taxon>
        <taxon>Bifidobacteriaceae</taxon>
        <taxon>Bifidobacterium</taxon>
    </lineage>
</organism>
<evidence type="ECO:0000256" key="2">
    <source>
        <dbReference type="RuleBase" id="RU362080"/>
    </source>
</evidence>
<dbReference type="Proteomes" id="UP000284163">
    <property type="component" value="Unassembled WGS sequence"/>
</dbReference>
<dbReference type="InterPro" id="IPR036165">
    <property type="entry name" value="YefM-like_sf"/>
</dbReference>
<evidence type="ECO:0000256" key="1">
    <source>
        <dbReference type="ARBA" id="ARBA00009981"/>
    </source>
</evidence>
<evidence type="ECO:0000313" key="4">
    <source>
        <dbReference type="EMBL" id="RGY75468.1"/>
    </source>
</evidence>
<dbReference type="PANTHER" id="PTHR33713">
    <property type="entry name" value="ANTITOXIN YAFN-RELATED"/>
    <property type="match status" value="1"/>
</dbReference>
<evidence type="ECO:0000313" key="3">
    <source>
        <dbReference type="EMBL" id="PAC73208.1"/>
    </source>
</evidence>
<dbReference type="EMBL" id="QSDK01000017">
    <property type="protein sequence ID" value="RGY75468.1"/>
    <property type="molecule type" value="Genomic_DNA"/>
</dbReference>
<gene>
    <name evidence="3" type="ORF">BPS1E_1314</name>
    <name evidence="4" type="ORF">DXA22_08820</name>
</gene>
<name>A0A267WKS3_BIFPS</name>
<sequence>MASALDILDDLAPISELSNGRTSALLQRADHDPVILIKRNKPSYVLMNIENYRALMERIEDNEDLLLAEKRLDNSTGTTISNEEVMLDLGISPSDLAEAPEPELA</sequence>
<dbReference type="InterPro" id="IPR051405">
    <property type="entry name" value="phD/YefM_antitoxin"/>
</dbReference>
<dbReference type="Pfam" id="PF02604">
    <property type="entry name" value="PhdYeFM_antitox"/>
    <property type="match status" value="1"/>
</dbReference>
<comment type="caution">
    <text evidence="3">The sequence shown here is derived from an EMBL/GenBank/DDBJ whole genome shotgun (WGS) entry which is preliminary data.</text>
</comment>
<accession>A0A267WKS3</accession>